<gene>
    <name evidence="10" type="ORF">CBW24_15925</name>
</gene>
<sequence>MNGAATLKRNASRSSDRLLPLLLLPVAVIALGPVLRLFAEAIGQGGLDPLAHVTEVLGRDSTRIALGHSLFTAGLGTVISILIGGGFAFLVALTDIRAKALLVFCLMIPMMIPPQITALAWTQVTGPSSVLLKSIGLAPPLGSPQPLHSAWGIALLLGIQHASIVFLTLRAGLRMIPADLVEAARMSGARGLKVWAQVVVPLSLPSLAAGAAMAFVTALGNFGITAMLGIPARYSTLPTLIYQRLAGMGPSVLPEVAVLSILIGAVAITGVLVNRLLLRRRAYGLVGLASRPLALRLGPARLPVEIALWALIVAILFLPLAALIATSLVPAYGVPLTFANATLDAWHEALFRQPVTARAYANSIRLALGAAVVLMAISVPLAWAMQRGPSRLSRVADTLVDLPYALPGIVLAIACILLFIDLPFTDATLYGTVWIIFAAYLARFLVVMLRPVQASLSQMDPAMEEAAQAAGAGLARRLRTIVLPLTAPAAAAGAILVFLTAVNELTVSALLWSAGTETLGVVIFNLDDSGETVMASAVATSIVIAVIFLMALVQLGAARLPKGCVPWQN</sequence>
<dbReference type="Pfam" id="PF00528">
    <property type="entry name" value="BPD_transp_1"/>
    <property type="match status" value="2"/>
</dbReference>
<dbReference type="InterPro" id="IPR000515">
    <property type="entry name" value="MetI-like"/>
</dbReference>
<keyword evidence="10" id="KW-0614">Plasmid</keyword>
<protein>
    <submittedName>
        <fullName evidence="10">ABC transporter permease</fullName>
    </submittedName>
</protein>
<dbReference type="EMBL" id="CP021405">
    <property type="protein sequence ID" value="ATI43634.1"/>
    <property type="molecule type" value="Genomic_DNA"/>
</dbReference>
<dbReference type="InterPro" id="IPR035906">
    <property type="entry name" value="MetI-like_sf"/>
</dbReference>
<accession>A0A291M3Z8</accession>
<dbReference type="PANTHER" id="PTHR43357:SF3">
    <property type="entry name" value="FE(3+)-TRANSPORT SYSTEM PERMEASE PROTEIN FBPB 2"/>
    <property type="match status" value="1"/>
</dbReference>
<feature type="transmembrane region" description="Helical" evidence="8">
    <location>
        <begin position="306"/>
        <end position="329"/>
    </location>
</feature>
<dbReference type="CDD" id="cd06261">
    <property type="entry name" value="TM_PBP2"/>
    <property type="match status" value="2"/>
</dbReference>
<feature type="domain" description="ABC transmembrane type-1" evidence="9">
    <location>
        <begin position="66"/>
        <end position="274"/>
    </location>
</feature>
<evidence type="ECO:0000256" key="1">
    <source>
        <dbReference type="ARBA" id="ARBA00004429"/>
    </source>
</evidence>
<feature type="transmembrane region" description="Helical" evidence="8">
    <location>
        <begin position="70"/>
        <end position="93"/>
    </location>
</feature>
<feature type="transmembrane region" description="Helical" evidence="8">
    <location>
        <begin position="428"/>
        <end position="449"/>
    </location>
</feature>
<dbReference type="AlphaFoldDB" id="A0A291M3Z8"/>
<dbReference type="GO" id="GO:0005886">
    <property type="term" value="C:plasma membrane"/>
    <property type="evidence" value="ECO:0007669"/>
    <property type="project" value="UniProtKB-SubCell"/>
</dbReference>
<reference evidence="10 11" key="1">
    <citation type="submission" date="2017-05" db="EMBL/GenBank/DDBJ databases">
        <title>Comparative genomic and metabolic analysis of manganese-oxidizing mechanisms in Celeribater manganoxidans DY25T: its adaption to the environment of polymetallic nodule.</title>
        <authorList>
            <person name="Wang X."/>
        </authorList>
    </citation>
    <scope>NUCLEOTIDE SEQUENCE [LARGE SCALE GENOMIC DNA]</scope>
    <source>
        <strain evidence="10 11">DY25</strain>
        <plasmid evidence="11">pdy25-a</plasmid>
    </source>
</reference>
<feature type="transmembrane region" description="Helical" evidence="8">
    <location>
        <begin position="194"/>
        <end position="219"/>
    </location>
</feature>
<feature type="transmembrane region" description="Helical" evidence="8">
    <location>
        <begin position="18"/>
        <end position="39"/>
    </location>
</feature>
<feature type="transmembrane region" description="Helical" evidence="8">
    <location>
        <begin position="533"/>
        <end position="553"/>
    </location>
</feature>
<evidence type="ECO:0000256" key="3">
    <source>
        <dbReference type="ARBA" id="ARBA00022475"/>
    </source>
</evidence>
<dbReference type="SUPFAM" id="SSF161098">
    <property type="entry name" value="MetI-like"/>
    <property type="match status" value="2"/>
</dbReference>
<keyword evidence="2 8" id="KW-0813">Transport</keyword>
<evidence type="ECO:0000259" key="9">
    <source>
        <dbReference type="PROSITE" id="PS50928"/>
    </source>
</evidence>
<feature type="transmembrane region" description="Helical" evidence="8">
    <location>
        <begin position="256"/>
        <end position="278"/>
    </location>
</feature>
<keyword evidence="3" id="KW-1003">Cell membrane</keyword>
<evidence type="ECO:0000256" key="6">
    <source>
        <dbReference type="ARBA" id="ARBA00022989"/>
    </source>
</evidence>
<keyword evidence="4" id="KW-0997">Cell inner membrane</keyword>
<proteinExistence type="inferred from homology"/>
<evidence type="ECO:0000256" key="7">
    <source>
        <dbReference type="ARBA" id="ARBA00023136"/>
    </source>
</evidence>
<feature type="transmembrane region" description="Helical" evidence="8">
    <location>
        <begin position="404"/>
        <end position="422"/>
    </location>
</feature>
<feature type="domain" description="ABC transmembrane type-1" evidence="9">
    <location>
        <begin position="360"/>
        <end position="555"/>
    </location>
</feature>
<keyword evidence="11" id="KW-1185">Reference proteome</keyword>
<evidence type="ECO:0000256" key="4">
    <source>
        <dbReference type="ARBA" id="ARBA00022519"/>
    </source>
</evidence>
<name>A0A291M3Z8_9RHOB</name>
<dbReference type="Gene3D" id="1.10.3720.10">
    <property type="entry name" value="MetI-like"/>
    <property type="match status" value="2"/>
</dbReference>
<dbReference type="PANTHER" id="PTHR43357">
    <property type="entry name" value="INNER MEMBRANE ABC TRANSPORTER PERMEASE PROTEIN YDCV"/>
    <property type="match status" value="1"/>
</dbReference>
<dbReference type="RefSeq" id="WP_097374370.1">
    <property type="nucleotide sequence ID" value="NZ_CP021405.1"/>
</dbReference>
<comment type="subcellular location">
    <subcellularLocation>
        <location evidence="1">Cell inner membrane</location>
        <topology evidence="1">Multi-pass membrane protein</topology>
    </subcellularLocation>
    <subcellularLocation>
        <location evidence="8">Cell membrane</location>
        <topology evidence="8">Multi-pass membrane protein</topology>
    </subcellularLocation>
</comment>
<evidence type="ECO:0000256" key="5">
    <source>
        <dbReference type="ARBA" id="ARBA00022692"/>
    </source>
</evidence>
<keyword evidence="7 8" id="KW-0472">Membrane</keyword>
<evidence type="ECO:0000313" key="10">
    <source>
        <dbReference type="EMBL" id="ATI43634.1"/>
    </source>
</evidence>
<dbReference type="GO" id="GO:0055085">
    <property type="term" value="P:transmembrane transport"/>
    <property type="evidence" value="ECO:0007669"/>
    <property type="project" value="InterPro"/>
</dbReference>
<comment type="similarity">
    <text evidence="8">Belongs to the binding-protein-dependent transport system permease family.</text>
</comment>
<feature type="transmembrane region" description="Helical" evidence="8">
    <location>
        <begin position="100"/>
        <end position="121"/>
    </location>
</feature>
<dbReference type="Proteomes" id="UP000219050">
    <property type="component" value="Plasmid pDY25-A"/>
</dbReference>
<feature type="transmembrane region" description="Helical" evidence="8">
    <location>
        <begin position="481"/>
        <end position="502"/>
    </location>
</feature>
<evidence type="ECO:0000256" key="8">
    <source>
        <dbReference type="RuleBase" id="RU363032"/>
    </source>
</evidence>
<evidence type="ECO:0000313" key="11">
    <source>
        <dbReference type="Proteomes" id="UP000219050"/>
    </source>
</evidence>
<feature type="transmembrane region" description="Helical" evidence="8">
    <location>
        <begin position="364"/>
        <end position="383"/>
    </location>
</feature>
<evidence type="ECO:0000256" key="2">
    <source>
        <dbReference type="ARBA" id="ARBA00022448"/>
    </source>
</evidence>
<keyword evidence="5 8" id="KW-0812">Transmembrane</keyword>
<dbReference type="KEGG" id="cmag:CBW24_15925"/>
<keyword evidence="6 8" id="KW-1133">Transmembrane helix</keyword>
<feature type="transmembrane region" description="Helical" evidence="8">
    <location>
        <begin position="150"/>
        <end position="173"/>
    </location>
</feature>
<organism evidence="10 11">
    <name type="scientific">Pacificitalea manganoxidans</name>
    <dbReference type="NCBI Taxonomy" id="1411902"/>
    <lineage>
        <taxon>Bacteria</taxon>
        <taxon>Pseudomonadati</taxon>
        <taxon>Pseudomonadota</taxon>
        <taxon>Alphaproteobacteria</taxon>
        <taxon>Rhodobacterales</taxon>
        <taxon>Paracoccaceae</taxon>
        <taxon>Pacificitalea</taxon>
    </lineage>
</organism>
<dbReference type="PROSITE" id="PS50928">
    <property type="entry name" value="ABC_TM1"/>
    <property type="match status" value="2"/>
</dbReference>
<dbReference type="OrthoDB" id="27542at2"/>
<geneLocation type="plasmid" evidence="11">
    <name>pdy25-a</name>
</geneLocation>